<feature type="region of interest" description="Disordered" evidence="1">
    <location>
        <begin position="1"/>
        <end position="74"/>
    </location>
</feature>
<comment type="caution">
    <text evidence="2">The sequence shown here is derived from an EMBL/GenBank/DDBJ whole genome shotgun (WGS) entry which is preliminary data.</text>
</comment>
<evidence type="ECO:0000313" key="3">
    <source>
        <dbReference type="Proteomes" id="UP001219525"/>
    </source>
</evidence>
<dbReference type="Proteomes" id="UP001219525">
    <property type="component" value="Unassembled WGS sequence"/>
</dbReference>
<feature type="compositionally biased region" description="Low complexity" evidence="1">
    <location>
        <begin position="23"/>
        <end position="32"/>
    </location>
</feature>
<feature type="compositionally biased region" description="Basic residues" evidence="1">
    <location>
        <begin position="1"/>
        <end position="15"/>
    </location>
</feature>
<dbReference type="EMBL" id="JARJCW010000072">
    <property type="protein sequence ID" value="KAJ7198463.1"/>
    <property type="molecule type" value="Genomic_DNA"/>
</dbReference>
<dbReference type="AlphaFoldDB" id="A0AAD6V1R8"/>
<sequence length="290" mass="31818">MTRRNIVKTPPRRKSVINVFQTPPLRRPLQSSSRRELAPSSRPSETVPPSPQRAVAPQRHPRPVPAAFATSGHDDCDAHTLSAMGDISMTAPYYVPGGAGTLSPPPSQRARTPNLQLRVRAIAHPQRPRPPAAARRVVSEGVKAYKFRTITVKGGLKPMPVASPDTILDEETIRPPVSNNTPAVRPASAPLSPERSCDLSNGSIDDEPELSTPQSRFEVFMRSRDLTQSPKKRNDSVAERNRRLNELSTEASGAMGREIIRPTRPLRGNARLPPRLPIPDWGAMAIHIDN</sequence>
<proteinExistence type="predicted"/>
<feature type="compositionally biased region" description="Basic and acidic residues" evidence="1">
    <location>
        <begin position="232"/>
        <end position="245"/>
    </location>
</feature>
<feature type="region of interest" description="Disordered" evidence="1">
    <location>
        <begin position="171"/>
        <end position="251"/>
    </location>
</feature>
<organism evidence="2 3">
    <name type="scientific">Mycena pura</name>
    <dbReference type="NCBI Taxonomy" id="153505"/>
    <lineage>
        <taxon>Eukaryota</taxon>
        <taxon>Fungi</taxon>
        <taxon>Dikarya</taxon>
        <taxon>Basidiomycota</taxon>
        <taxon>Agaricomycotina</taxon>
        <taxon>Agaricomycetes</taxon>
        <taxon>Agaricomycetidae</taxon>
        <taxon>Agaricales</taxon>
        <taxon>Marasmiineae</taxon>
        <taxon>Mycenaceae</taxon>
        <taxon>Mycena</taxon>
    </lineage>
</organism>
<keyword evidence="3" id="KW-1185">Reference proteome</keyword>
<evidence type="ECO:0000313" key="2">
    <source>
        <dbReference type="EMBL" id="KAJ7198463.1"/>
    </source>
</evidence>
<reference evidence="2" key="1">
    <citation type="submission" date="2023-03" db="EMBL/GenBank/DDBJ databases">
        <title>Massive genome expansion in bonnet fungi (Mycena s.s.) driven by repeated elements and novel gene families across ecological guilds.</title>
        <authorList>
            <consortium name="Lawrence Berkeley National Laboratory"/>
            <person name="Harder C.B."/>
            <person name="Miyauchi S."/>
            <person name="Viragh M."/>
            <person name="Kuo A."/>
            <person name="Thoen E."/>
            <person name="Andreopoulos B."/>
            <person name="Lu D."/>
            <person name="Skrede I."/>
            <person name="Drula E."/>
            <person name="Henrissat B."/>
            <person name="Morin E."/>
            <person name="Kohler A."/>
            <person name="Barry K."/>
            <person name="LaButti K."/>
            <person name="Morin E."/>
            <person name="Salamov A."/>
            <person name="Lipzen A."/>
            <person name="Mereny Z."/>
            <person name="Hegedus B."/>
            <person name="Baldrian P."/>
            <person name="Stursova M."/>
            <person name="Weitz H."/>
            <person name="Taylor A."/>
            <person name="Grigoriev I.V."/>
            <person name="Nagy L.G."/>
            <person name="Martin F."/>
            <person name="Kauserud H."/>
        </authorList>
    </citation>
    <scope>NUCLEOTIDE SEQUENCE</scope>
    <source>
        <strain evidence="2">9144</strain>
    </source>
</reference>
<evidence type="ECO:0000256" key="1">
    <source>
        <dbReference type="SAM" id="MobiDB-lite"/>
    </source>
</evidence>
<name>A0AAD6V1R8_9AGAR</name>
<accession>A0AAD6V1R8</accession>
<gene>
    <name evidence="2" type="ORF">GGX14DRAFT_401840</name>
</gene>
<protein>
    <submittedName>
        <fullName evidence="2">Uncharacterized protein</fullName>
    </submittedName>
</protein>